<evidence type="ECO:0000313" key="3">
    <source>
        <dbReference type="Proteomes" id="UP000076021"/>
    </source>
</evidence>
<dbReference type="KEGG" id="rst:ATY39_03670"/>
<gene>
    <name evidence="2" type="ORF">ATY39_03670</name>
</gene>
<proteinExistence type="predicted"/>
<dbReference type="PIRSF" id="PIRSF021350">
    <property type="entry name" value="UCP021350"/>
    <property type="match status" value="1"/>
</dbReference>
<dbReference type="AlphaFoldDB" id="A0A143HA75"/>
<sequence>MYIQQVLLSIFSPMNGQRSATAALHLLRGKRSGQTIQDVGTFHLHKYFGILPKLSKNTFTDELNQLIDAGWVHINDGQQAIITARGKTVLQQSKEILFNGWYYRGNEHIFFKRLSLVVQTLSHFHAGDYRFMPLQKDEEIQHFVKQFLMGKPYKETKFKNQFRDELEESIQQLPLDDKHKLTIVLRITGYRLSGWTWQQLAEEFDATELDMQLILIESLHIWLDDLYAKRNQYPFLHQLAAGIRLENVLNDSTKKTADLYYNGYTPDQIAQMRSLKISTIEDHFVEMAMNDIDFPLNQFISEEDTDKARDVMRQTGSKKLKVIRESIPHLSYFQIRLVMATKGG</sequence>
<evidence type="ECO:0000259" key="1">
    <source>
        <dbReference type="Pfam" id="PF14493"/>
    </source>
</evidence>
<dbReference type="RefSeq" id="WP_066785994.1">
    <property type="nucleotide sequence ID" value="NZ_CP014806.1"/>
</dbReference>
<dbReference type="Proteomes" id="UP000076021">
    <property type="component" value="Chromosome"/>
</dbReference>
<dbReference type="Pfam" id="PF14493">
    <property type="entry name" value="HTH_40"/>
    <property type="match status" value="1"/>
</dbReference>
<dbReference type="OrthoDB" id="2354672at2"/>
<dbReference type="EMBL" id="CP014806">
    <property type="protein sequence ID" value="AMW98618.1"/>
    <property type="molecule type" value="Genomic_DNA"/>
</dbReference>
<keyword evidence="3" id="KW-1185">Reference proteome</keyword>
<evidence type="ECO:0000313" key="2">
    <source>
        <dbReference type="EMBL" id="AMW98618.1"/>
    </source>
</evidence>
<reference evidence="3" key="2">
    <citation type="submission" date="2016-03" db="EMBL/GenBank/DDBJ databases">
        <authorList>
            <person name="Seldin L."/>
        </authorList>
    </citation>
    <scope>NUCLEOTIDE SEQUENCE [LARGE SCALE GENOMIC DNA]</scope>
    <source>
        <strain evidence="3">PP9</strain>
    </source>
</reference>
<protein>
    <recommendedName>
        <fullName evidence="1">Helicase Helix-turn-helix domain-containing protein</fullName>
    </recommendedName>
</protein>
<reference evidence="2 3" key="1">
    <citation type="journal article" date="2016" name="Genome Announc.">
        <title>Whole-Genome Sequence of Rummeliibacillus stabekisii Strain PP9 Isolated from Antarctic Soil.</title>
        <authorList>
            <person name="da Mota F.F."/>
            <person name="Vollu R.E."/>
            <person name="Jurelevicius D."/>
            <person name="Seldin L."/>
        </authorList>
    </citation>
    <scope>NUCLEOTIDE SEQUENCE [LARGE SCALE GENOMIC DNA]</scope>
    <source>
        <strain evidence="2 3">PP9</strain>
    </source>
</reference>
<organism evidence="2 3">
    <name type="scientific">Rummeliibacillus stabekisii</name>
    <dbReference type="NCBI Taxonomy" id="241244"/>
    <lineage>
        <taxon>Bacteria</taxon>
        <taxon>Bacillati</taxon>
        <taxon>Bacillota</taxon>
        <taxon>Bacilli</taxon>
        <taxon>Bacillales</taxon>
        <taxon>Caryophanaceae</taxon>
        <taxon>Rummeliibacillus</taxon>
    </lineage>
</organism>
<feature type="domain" description="Helicase Helix-turn-helix" evidence="1">
    <location>
        <begin position="252"/>
        <end position="339"/>
    </location>
</feature>
<accession>A0A143HA75</accession>
<dbReference type="STRING" id="241244.ATY39_03670"/>
<dbReference type="InterPro" id="IPR008308">
    <property type="entry name" value="YpbB-like"/>
</dbReference>
<dbReference type="InterPro" id="IPR029491">
    <property type="entry name" value="Helicase_HTH"/>
</dbReference>
<name>A0A143HA75_9BACL</name>